<keyword evidence="3" id="KW-1185">Reference proteome</keyword>
<feature type="signal peptide" evidence="1">
    <location>
        <begin position="1"/>
        <end position="21"/>
    </location>
</feature>
<dbReference type="PROSITE" id="PS00134">
    <property type="entry name" value="TRYPSIN_HIS"/>
    <property type="match status" value="1"/>
</dbReference>
<dbReference type="EMBL" id="JAMFTQ010000007">
    <property type="protein sequence ID" value="MCP1387918.1"/>
    <property type="molecule type" value="Genomic_DNA"/>
</dbReference>
<dbReference type="Proteomes" id="UP001204000">
    <property type="component" value="Unassembled WGS sequence"/>
</dbReference>
<keyword evidence="1" id="KW-0732">Signal</keyword>
<dbReference type="SUPFAM" id="SSF50494">
    <property type="entry name" value="Trypsin-like serine proteases"/>
    <property type="match status" value="1"/>
</dbReference>
<proteinExistence type="predicted"/>
<dbReference type="InterPro" id="IPR033116">
    <property type="entry name" value="TRYPSIN_SER"/>
</dbReference>
<dbReference type="Gene3D" id="2.40.10.10">
    <property type="entry name" value="Trypsin-like serine proteases"/>
    <property type="match status" value="2"/>
</dbReference>
<evidence type="ECO:0000313" key="3">
    <source>
        <dbReference type="Proteomes" id="UP001204000"/>
    </source>
</evidence>
<dbReference type="RefSeq" id="WP_253577887.1">
    <property type="nucleotide sequence ID" value="NZ_JAMFTQ010000007.1"/>
</dbReference>
<comment type="caution">
    <text evidence="2">The sequence shown here is derived from an EMBL/GenBank/DDBJ whole genome shotgun (WGS) entry which is preliminary data.</text>
</comment>
<evidence type="ECO:0000313" key="2">
    <source>
        <dbReference type="EMBL" id="MCP1387918.1"/>
    </source>
</evidence>
<accession>A0ABT1G4F5</accession>
<dbReference type="PROSITE" id="PS00135">
    <property type="entry name" value="TRYPSIN_SER"/>
    <property type="match status" value="1"/>
</dbReference>
<dbReference type="InterPro" id="IPR043504">
    <property type="entry name" value="Peptidase_S1_PA_chymotrypsin"/>
</dbReference>
<dbReference type="InterPro" id="IPR018114">
    <property type="entry name" value="TRYPSIN_HIS"/>
</dbReference>
<name>A0ABT1G4F5_9CORY</name>
<feature type="chain" id="PRO_5045130845" evidence="1">
    <location>
        <begin position="22"/>
        <end position="279"/>
    </location>
</feature>
<dbReference type="CDD" id="cd21112">
    <property type="entry name" value="alphaLP-like"/>
    <property type="match status" value="1"/>
</dbReference>
<gene>
    <name evidence="2" type="ORF">M5J20_06905</name>
</gene>
<protein>
    <submittedName>
        <fullName evidence="2">S1 family peptidase</fullName>
    </submittedName>
</protein>
<organism evidence="2 3">
    <name type="scientific">Corynebacterium stercoris</name>
    <dbReference type="NCBI Taxonomy" id="2943490"/>
    <lineage>
        <taxon>Bacteria</taxon>
        <taxon>Bacillati</taxon>
        <taxon>Actinomycetota</taxon>
        <taxon>Actinomycetes</taxon>
        <taxon>Mycobacteriales</taxon>
        <taxon>Corynebacteriaceae</taxon>
        <taxon>Corynebacterium</taxon>
    </lineage>
</organism>
<evidence type="ECO:0000256" key="1">
    <source>
        <dbReference type="SAM" id="SignalP"/>
    </source>
</evidence>
<reference evidence="2" key="1">
    <citation type="submission" date="2022-05" db="EMBL/GenBank/DDBJ databases">
        <title>Corynebacterium sp. TA-R-1 sp. nov., isolated from human feces.</title>
        <authorList>
            <person name="Shamsuzzaman M."/>
            <person name="Dahal R.H."/>
        </authorList>
    </citation>
    <scope>NUCLEOTIDE SEQUENCE</scope>
    <source>
        <strain evidence="2">TA-R-1</strain>
    </source>
</reference>
<sequence length="279" mass="28906">MFRRRLAAAAAAAITLSSAFAGAPAAHAMAGEVPGNYVWRHDIISKTLAGKPFVDRVLHRVPGSLHDAPRIPEEARQAEARGNALYGPGTPIYVGEGDNALFCTVAVAGFDDAGNKVAVTAGHCANVGDPVTSADAEGLGHTGTVVAVDHNLDYALIRLAPNTEVTRSYDGVTINHLGSAPIRPGQPVCKKGVASGTTCGLTWYDWDVMNINQVCAMQGDSGGPLFVGDRLVGFVNGGMLPPPFALACHSPLQGPIHAPTGAARADAVFPRIEGGFRLP</sequence>
<dbReference type="InterPro" id="IPR009003">
    <property type="entry name" value="Peptidase_S1_PA"/>
</dbReference>